<dbReference type="EMBL" id="CAJNOC010009341">
    <property type="protein sequence ID" value="CAF1127744.1"/>
    <property type="molecule type" value="Genomic_DNA"/>
</dbReference>
<evidence type="ECO:0000313" key="1">
    <source>
        <dbReference type="EMBL" id="CAF1127744.1"/>
    </source>
</evidence>
<protein>
    <submittedName>
        <fullName evidence="1">Uncharacterized protein</fullName>
    </submittedName>
</protein>
<keyword evidence="2" id="KW-1185">Reference proteome</keyword>
<gene>
    <name evidence="1" type="ORF">OXX778_LOCUS22332</name>
</gene>
<name>A0A814R1E0_9BILA</name>
<reference evidence="1" key="1">
    <citation type="submission" date="2021-02" db="EMBL/GenBank/DDBJ databases">
        <authorList>
            <person name="Nowell W R."/>
        </authorList>
    </citation>
    <scope>NUCLEOTIDE SEQUENCE</scope>
    <source>
        <strain evidence="1">Ploen Becks lab</strain>
    </source>
</reference>
<dbReference type="AlphaFoldDB" id="A0A814R1E0"/>
<organism evidence="1 2">
    <name type="scientific">Brachionus calyciflorus</name>
    <dbReference type="NCBI Taxonomy" id="104777"/>
    <lineage>
        <taxon>Eukaryota</taxon>
        <taxon>Metazoa</taxon>
        <taxon>Spiralia</taxon>
        <taxon>Gnathifera</taxon>
        <taxon>Rotifera</taxon>
        <taxon>Eurotatoria</taxon>
        <taxon>Monogononta</taxon>
        <taxon>Pseudotrocha</taxon>
        <taxon>Ploima</taxon>
        <taxon>Brachionidae</taxon>
        <taxon>Brachionus</taxon>
    </lineage>
</organism>
<dbReference type="OrthoDB" id="10220978at2759"/>
<comment type="caution">
    <text evidence="1">The sequence shown here is derived from an EMBL/GenBank/DDBJ whole genome shotgun (WGS) entry which is preliminary data.</text>
</comment>
<accession>A0A814R1E0</accession>
<evidence type="ECO:0000313" key="2">
    <source>
        <dbReference type="Proteomes" id="UP000663879"/>
    </source>
</evidence>
<sequence>MDQILSSFWVDIGGLSDLDEFVSLYRSIILLMHDIALFNYLPIFECDQKCKYYSISKSDSKERWESYTTCPDICCSTAYPTSISSACCKKSPYEWWWIA</sequence>
<dbReference type="Proteomes" id="UP000663879">
    <property type="component" value="Unassembled WGS sequence"/>
</dbReference>
<proteinExistence type="predicted"/>